<keyword evidence="6" id="KW-1185">Reference proteome</keyword>
<gene>
    <name evidence="7" type="primary">LOC102825772</name>
</gene>
<keyword evidence="1 4" id="KW-0732">Signal</keyword>
<evidence type="ECO:0000313" key="7">
    <source>
        <dbReference type="RefSeq" id="XP_006868373.1"/>
    </source>
</evidence>
<protein>
    <submittedName>
        <fullName evidence="7">Leukocyte immunoglobulin-like receptor subfamily B member 1-like</fullName>
    </submittedName>
</protein>
<evidence type="ECO:0000256" key="3">
    <source>
        <dbReference type="ARBA" id="ARBA00023319"/>
    </source>
</evidence>
<dbReference type="Pfam" id="PF01744">
    <property type="entry name" value="GLTT"/>
    <property type="match status" value="1"/>
</dbReference>
<sequence>MPGSATALVLTVLLSLGLFQRQQILAQPGTLSKPSIWADPDPMITRRCPVTIRCQGSPQGDRYHLLKDGYYFWNMTLLNSRERGASYTIQSMNSDHAGQYQCRYNSSNGWSPLSEPLHLTMTGIYSPPPLSAHPGSVVSSGGKVTLICSSVYSFQTFYLLKEGRVPVVQHMKSQYSMGKFEAHFLVDPVNPSRGGTYKCYGSYDSNPHVWSKASNPVDLLVTGVHTKPSLSAHPGALVLLGASLTLQCGSEAGFDRFALTKDEQLSGPRNLDAQHSSNFTLSPVQDTHRGQYRCYGGYNLSYEWSAPSDRLDILVAGAYEKPSLSAHLGPSVTSGENVALQCLSAGSLNTFHLFKEGFLAPLQHLYLLGIPGPIQATFILGPVTSAHGGSYRCYTSHSNSPYLLSQPSDPLELVVSGAYGKPSLSAHPGPSVTSGENVALQCLSAGSFNTFHLFKEGFVAPLQQLPWSGIPGPIQATFILGPVTSAHGGTYRCYTSHTVFHNLLSQPSDPLELVVSEQTFPPPAREGSMTSLVILSIICLSTITLSTITLSTTGLSIIGLSIISLSTIRLYSIRLYHQTLHQRLYSIRLSTIRLSTNSLSTIGLSTNSLSTIGLSTSGLYTS</sequence>
<dbReference type="SUPFAM" id="SSF48726">
    <property type="entry name" value="Immunoglobulin"/>
    <property type="match status" value="5"/>
</dbReference>
<dbReference type="InterPro" id="IPR003598">
    <property type="entry name" value="Ig_sub2"/>
</dbReference>
<evidence type="ECO:0000256" key="4">
    <source>
        <dbReference type="SAM" id="SignalP"/>
    </source>
</evidence>
<feature type="domain" description="Ig-like" evidence="5">
    <location>
        <begin position="322"/>
        <end position="405"/>
    </location>
</feature>
<dbReference type="Pfam" id="PF00047">
    <property type="entry name" value="ig"/>
    <property type="match status" value="3"/>
</dbReference>
<dbReference type="GeneID" id="102825772"/>
<dbReference type="Pfam" id="PF13895">
    <property type="entry name" value="Ig_2"/>
    <property type="match status" value="1"/>
</dbReference>
<dbReference type="PANTHER" id="PTHR11738:SF88">
    <property type="entry name" value="IG-LIKE DOMAIN-CONTAINING PROTEIN"/>
    <property type="match status" value="1"/>
</dbReference>
<feature type="domain" description="Ig-like" evidence="5">
    <location>
        <begin position="422"/>
        <end position="516"/>
    </location>
</feature>
<dbReference type="FunFam" id="2.60.40.10:FF:000049">
    <property type="entry name" value="Leukocyte immunoglobulin-like receptor subfamily B member 1"/>
    <property type="match status" value="5"/>
</dbReference>
<evidence type="ECO:0000256" key="1">
    <source>
        <dbReference type="ARBA" id="ARBA00022729"/>
    </source>
</evidence>
<dbReference type="Proteomes" id="UP000504623">
    <property type="component" value="Unplaced"/>
</dbReference>
<evidence type="ECO:0000259" key="5">
    <source>
        <dbReference type="PROSITE" id="PS50835"/>
    </source>
</evidence>
<dbReference type="InterPro" id="IPR008164">
    <property type="entry name" value="XGLTT_rpt"/>
</dbReference>
<feature type="signal peptide" evidence="4">
    <location>
        <begin position="1"/>
        <end position="26"/>
    </location>
</feature>
<dbReference type="SMART" id="SM00409">
    <property type="entry name" value="IG"/>
    <property type="match status" value="5"/>
</dbReference>
<keyword evidence="3" id="KW-0393">Immunoglobulin domain</keyword>
<reference evidence="7" key="1">
    <citation type="submission" date="2025-08" db="UniProtKB">
        <authorList>
            <consortium name="RefSeq"/>
        </authorList>
    </citation>
    <scope>IDENTIFICATION</scope>
    <source>
        <tissue evidence="7">Spleen</tissue>
    </source>
</reference>
<dbReference type="InterPro" id="IPR013783">
    <property type="entry name" value="Ig-like_fold"/>
</dbReference>
<evidence type="ECO:0000256" key="2">
    <source>
        <dbReference type="ARBA" id="ARBA00023157"/>
    </source>
</evidence>
<dbReference type="InterPro" id="IPR007110">
    <property type="entry name" value="Ig-like_dom"/>
</dbReference>
<dbReference type="GO" id="GO:0002764">
    <property type="term" value="P:immune response-regulating signaling pathway"/>
    <property type="evidence" value="ECO:0007669"/>
    <property type="project" value="TreeGrafter"/>
</dbReference>
<organism evidence="6 7">
    <name type="scientific">Chrysochloris asiatica</name>
    <name type="common">Cape golden mole</name>
    <dbReference type="NCBI Taxonomy" id="185453"/>
    <lineage>
        <taxon>Eukaryota</taxon>
        <taxon>Metazoa</taxon>
        <taxon>Chordata</taxon>
        <taxon>Craniata</taxon>
        <taxon>Vertebrata</taxon>
        <taxon>Euteleostomi</taxon>
        <taxon>Mammalia</taxon>
        <taxon>Eutheria</taxon>
        <taxon>Afrotheria</taxon>
        <taxon>Chrysochloridae</taxon>
        <taxon>Chrysochlorinae</taxon>
        <taxon>Chrysochloris</taxon>
    </lineage>
</organism>
<dbReference type="InterPro" id="IPR003599">
    <property type="entry name" value="Ig_sub"/>
</dbReference>
<feature type="chain" id="PRO_5039216405" evidence="4">
    <location>
        <begin position="27"/>
        <end position="622"/>
    </location>
</feature>
<dbReference type="PROSITE" id="PS50835">
    <property type="entry name" value="IG_LIKE"/>
    <property type="match status" value="2"/>
</dbReference>
<dbReference type="OrthoDB" id="9427497at2759"/>
<dbReference type="RefSeq" id="XP_006868373.1">
    <property type="nucleotide sequence ID" value="XM_006868311.1"/>
</dbReference>
<dbReference type="AlphaFoldDB" id="A0A9B0TP65"/>
<dbReference type="SMART" id="SM00408">
    <property type="entry name" value="IGc2"/>
    <property type="match status" value="5"/>
</dbReference>
<dbReference type="GO" id="GO:0032396">
    <property type="term" value="F:inhibitory MHC class I receptor activity"/>
    <property type="evidence" value="ECO:0007669"/>
    <property type="project" value="TreeGrafter"/>
</dbReference>
<dbReference type="InterPro" id="IPR013151">
    <property type="entry name" value="Immunoglobulin_dom"/>
</dbReference>
<dbReference type="PANTHER" id="PTHR11738">
    <property type="entry name" value="MHC CLASS I NK CELL RECEPTOR"/>
    <property type="match status" value="1"/>
</dbReference>
<dbReference type="Gene3D" id="2.60.40.10">
    <property type="entry name" value="Immunoglobulins"/>
    <property type="match status" value="5"/>
</dbReference>
<evidence type="ECO:0000313" key="6">
    <source>
        <dbReference type="Proteomes" id="UP000504623"/>
    </source>
</evidence>
<accession>A0A9B0TP65</accession>
<name>A0A9B0TP65_CHRAS</name>
<dbReference type="GO" id="GO:0005886">
    <property type="term" value="C:plasma membrane"/>
    <property type="evidence" value="ECO:0007669"/>
    <property type="project" value="TreeGrafter"/>
</dbReference>
<dbReference type="InterPro" id="IPR036179">
    <property type="entry name" value="Ig-like_dom_sf"/>
</dbReference>
<dbReference type="InterPro" id="IPR050412">
    <property type="entry name" value="Ig-like_Receptors_ImmuneReg"/>
</dbReference>
<dbReference type="GO" id="GO:0019221">
    <property type="term" value="P:cytokine-mediated signaling pathway"/>
    <property type="evidence" value="ECO:0007669"/>
    <property type="project" value="TreeGrafter"/>
</dbReference>
<keyword evidence="2" id="KW-1015">Disulfide bond</keyword>
<proteinExistence type="predicted"/>